<evidence type="ECO:0000313" key="3">
    <source>
        <dbReference type="Proteomes" id="UP001383192"/>
    </source>
</evidence>
<keyword evidence="3" id="KW-1185">Reference proteome</keyword>
<name>A0AAW0CPA7_9AGAR</name>
<dbReference type="GO" id="GO:0003824">
    <property type="term" value="F:catalytic activity"/>
    <property type="evidence" value="ECO:0007669"/>
    <property type="project" value="InterPro"/>
</dbReference>
<reference evidence="2 3" key="1">
    <citation type="submission" date="2024-01" db="EMBL/GenBank/DDBJ databases">
        <title>A draft genome for a cacao thread blight-causing isolate of Paramarasmius palmivorus.</title>
        <authorList>
            <person name="Baruah I.K."/>
            <person name="Bukari Y."/>
            <person name="Amoako-Attah I."/>
            <person name="Meinhardt L.W."/>
            <person name="Bailey B.A."/>
            <person name="Cohen S.P."/>
        </authorList>
    </citation>
    <scope>NUCLEOTIDE SEQUENCE [LARGE SCALE GENOMIC DNA]</scope>
    <source>
        <strain evidence="2 3">GH-12</strain>
    </source>
</reference>
<dbReference type="InterPro" id="IPR011037">
    <property type="entry name" value="Pyrv_Knase-like_insert_dom_sf"/>
</dbReference>
<dbReference type="PROSITE" id="PS51340">
    <property type="entry name" value="MOSC"/>
    <property type="match status" value="1"/>
</dbReference>
<dbReference type="GO" id="GO:0030151">
    <property type="term" value="F:molybdenum ion binding"/>
    <property type="evidence" value="ECO:0007669"/>
    <property type="project" value="InterPro"/>
</dbReference>
<feature type="domain" description="MOSC" evidence="1">
    <location>
        <begin position="105"/>
        <end position="268"/>
    </location>
</feature>
<dbReference type="Proteomes" id="UP001383192">
    <property type="component" value="Unassembled WGS sequence"/>
</dbReference>
<proteinExistence type="predicted"/>
<sequence length="273" mass="30062">MVLITPTIQQDETSPHGGLLHVSFPEDTDCRPFSIPLRPDEAVLKKWKSLNDLSMFGVFTVDGYICQAVDASSRTSSSPEVQLNVPSNTLSAYFGRPVHLVYKGSTPRACIPSTNFPELDATAVYQDLYPLLFLSEESMLEIEKELRPRVGTQGIDERWKTEKVTVERFRPNLVLKGAGPFAEDGWEEITIGSDSAAPRILVVGKCTRCLLPNVSPETGEKDKAVPFKVIMKFRMGADPNYKSKACVGSWGVPKQDGVVTVGDVISVKKVLTK</sequence>
<comment type="caution">
    <text evidence="2">The sequence shown here is derived from an EMBL/GenBank/DDBJ whole genome shotgun (WGS) entry which is preliminary data.</text>
</comment>
<organism evidence="2 3">
    <name type="scientific">Paramarasmius palmivorus</name>
    <dbReference type="NCBI Taxonomy" id="297713"/>
    <lineage>
        <taxon>Eukaryota</taxon>
        <taxon>Fungi</taxon>
        <taxon>Dikarya</taxon>
        <taxon>Basidiomycota</taxon>
        <taxon>Agaricomycotina</taxon>
        <taxon>Agaricomycetes</taxon>
        <taxon>Agaricomycetidae</taxon>
        <taxon>Agaricales</taxon>
        <taxon>Marasmiineae</taxon>
        <taxon>Marasmiaceae</taxon>
        <taxon>Paramarasmius</taxon>
    </lineage>
</organism>
<evidence type="ECO:0000313" key="2">
    <source>
        <dbReference type="EMBL" id="KAK7040164.1"/>
    </source>
</evidence>
<dbReference type="SUPFAM" id="SSF50800">
    <property type="entry name" value="PK beta-barrel domain-like"/>
    <property type="match status" value="1"/>
</dbReference>
<evidence type="ECO:0000259" key="1">
    <source>
        <dbReference type="PROSITE" id="PS51340"/>
    </source>
</evidence>
<accession>A0AAW0CPA7</accession>
<dbReference type="EMBL" id="JAYKXP010000038">
    <property type="protein sequence ID" value="KAK7040164.1"/>
    <property type="molecule type" value="Genomic_DNA"/>
</dbReference>
<dbReference type="AlphaFoldDB" id="A0AAW0CPA7"/>
<gene>
    <name evidence="2" type="ORF">VNI00_009970</name>
</gene>
<dbReference type="InterPro" id="IPR005302">
    <property type="entry name" value="MoCF_Sase_C"/>
</dbReference>
<protein>
    <recommendedName>
        <fullName evidence="1">MOSC domain-containing protein</fullName>
    </recommendedName>
</protein>
<dbReference type="GO" id="GO:0030170">
    <property type="term" value="F:pyridoxal phosphate binding"/>
    <property type="evidence" value="ECO:0007669"/>
    <property type="project" value="InterPro"/>
</dbReference>
<dbReference type="Pfam" id="PF03473">
    <property type="entry name" value="MOSC"/>
    <property type="match status" value="1"/>
</dbReference>